<gene>
    <name evidence="12" type="ORF">ARMOST_13793</name>
</gene>
<evidence type="ECO:0000256" key="11">
    <source>
        <dbReference type="SAM" id="Phobius"/>
    </source>
</evidence>
<evidence type="ECO:0000256" key="6">
    <source>
        <dbReference type="ARBA" id="ARBA00022989"/>
    </source>
</evidence>
<dbReference type="InterPro" id="IPR022357">
    <property type="entry name" value="MIP_CS"/>
</dbReference>
<feature type="compositionally biased region" description="Polar residues" evidence="10">
    <location>
        <begin position="13"/>
        <end position="44"/>
    </location>
</feature>
<dbReference type="InterPro" id="IPR050363">
    <property type="entry name" value="MIP/Aquaporin"/>
</dbReference>
<evidence type="ECO:0000256" key="4">
    <source>
        <dbReference type="ARBA" id="ARBA00022692"/>
    </source>
</evidence>
<feature type="transmembrane region" description="Helical" evidence="11">
    <location>
        <begin position="103"/>
        <end position="129"/>
    </location>
</feature>
<comment type="catalytic activity">
    <reaction evidence="8">
        <text>H2O(in) = H2O(out)</text>
        <dbReference type="Rhea" id="RHEA:29667"/>
        <dbReference type="ChEBI" id="CHEBI:15377"/>
    </reaction>
</comment>
<dbReference type="GO" id="GO:0005886">
    <property type="term" value="C:plasma membrane"/>
    <property type="evidence" value="ECO:0007669"/>
    <property type="project" value="TreeGrafter"/>
</dbReference>
<dbReference type="PRINTS" id="PR00783">
    <property type="entry name" value="MINTRINSICP"/>
</dbReference>
<dbReference type="Proteomes" id="UP000219338">
    <property type="component" value="Unassembled WGS sequence"/>
</dbReference>
<evidence type="ECO:0000256" key="5">
    <source>
        <dbReference type="ARBA" id="ARBA00022737"/>
    </source>
</evidence>
<feature type="transmembrane region" description="Helical" evidence="11">
    <location>
        <begin position="235"/>
        <end position="257"/>
    </location>
</feature>
<feature type="region of interest" description="Disordered" evidence="10">
    <location>
        <begin position="1"/>
        <end position="51"/>
    </location>
</feature>
<keyword evidence="4 9" id="KW-0812">Transmembrane</keyword>
<evidence type="ECO:0000256" key="1">
    <source>
        <dbReference type="ARBA" id="ARBA00004141"/>
    </source>
</evidence>
<dbReference type="GO" id="GO:0015250">
    <property type="term" value="F:water channel activity"/>
    <property type="evidence" value="ECO:0007669"/>
    <property type="project" value="TreeGrafter"/>
</dbReference>
<dbReference type="InterPro" id="IPR000425">
    <property type="entry name" value="MIP"/>
</dbReference>
<evidence type="ECO:0000256" key="10">
    <source>
        <dbReference type="SAM" id="MobiDB-lite"/>
    </source>
</evidence>
<dbReference type="NCBIfam" id="TIGR00861">
    <property type="entry name" value="MIP"/>
    <property type="match status" value="1"/>
</dbReference>
<dbReference type="OrthoDB" id="3222at2759"/>
<organism evidence="12 13">
    <name type="scientific">Armillaria ostoyae</name>
    <name type="common">Armillaria root rot fungus</name>
    <dbReference type="NCBI Taxonomy" id="47428"/>
    <lineage>
        <taxon>Eukaryota</taxon>
        <taxon>Fungi</taxon>
        <taxon>Dikarya</taxon>
        <taxon>Basidiomycota</taxon>
        <taxon>Agaricomycotina</taxon>
        <taxon>Agaricomycetes</taxon>
        <taxon>Agaricomycetidae</taxon>
        <taxon>Agaricales</taxon>
        <taxon>Marasmiineae</taxon>
        <taxon>Physalacriaceae</taxon>
        <taxon>Armillaria</taxon>
    </lineage>
</organism>
<reference evidence="13" key="1">
    <citation type="journal article" date="2017" name="Nat. Ecol. Evol.">
        <title>Genome expansion and lineage-specific genetic innovations in the forest pathogenic fungi Armillaria.</title>
        <authorList>
            <person name="Sipos G."/>
            <person name="Prasanna A.N."/>
            <person name="Walter M.C."/>
            <person name="O'Connor E."/>
            <person name="Balint B."/>
            <person name="Krizsan K."/>
            <person name="Kiss B."/>
            <person name="Hess J."/>
            <person name="Varga T."/>
            <person name="Slot J."/>
            <person name="Riley R."/>
            <person name="Boka B."/>
            <person name="Rigling D."/>
            <person name="Barry K."/>
            <person name="Lee J."/>
            <person name="Mihaltcheva S."/>
            <person name="LaButti K."/>
            <person name="Lipzen A."/>
            <person name="Waldron R."/>
            <person name="Moloney N.M."/>
            <person name="Sperisen C."/>
            <person name="Kredics L."/>
            <person name="Vagvoelgyi C."/>
            <person name="Patrignani A."/>
            <person name="Fitzpatrick D."/>
            <person name="Nagy I."/>
            <person name="Doyle S."/>
            <person name="Anderson J.B."/>
            <person name="Grigoriev I.V."/>
            <person name="Gueldener U."/>
            <person name="Muensterkoetter M."/>
            <person name="Nagy L.G."/>
        </authorList>
    </citation>
    <scope>NUCLEOTIDE SEQUENCE [LARGE SCALE GENOMIC DNA]</scope>
    <source>
        <strain evidence="13">C18/9</strain>
    </source>
</reference>
<dbReference type="Pfam" id="PF00230">
    <property type="entry name" value="MIP"/>
    <property type="match status" value="1"/>
</dbReference>
<evidence type="ECO:0000256" key="3">
    <source>
        <dbReference type="ARBA" id="ARBA00022448"/>
    </source>
</evidence>
<accession>A0A284RNS0</accession>
<dbReference type="OMA" id="FTSHHYY"/>
<dbReference type="FunFam" id="1.20.1080.10:FF:000027">
    <property type="entry name" value="MIP aquaporin"/>
    <property type="match status" value="1"/>
</dbReference>
<dbReference type="AlphaFoldDB" id="A0A284RNS0"/>
<evidence type="ECO:0000256" key="9">
    <source>
        <dbReference type="RuleBase" id="RU000477"/>
    </source>
</evidence>
<keyword evidence="5" id="KW-0677">Repeat</keyword>
<dbReference type="PROSITE" id="PS00221">
    <property type="entry name" value="MIP"/>
    <property type="match status" value="1"/>
</dbReference>
<evidence type="ECO:0000313" key="13">
    <source>
        <dbReference type="Proteomes" id="UP000219338"/>
    </source>
</evidence>
<keyword evidence="13" id="KW-1185">Reference proteome</keyword>
<comment type="subcellular location">
    <subcellularLocation>
        <location evidence="1">Membrane</location>
        <topology evidence="1">Multi-pass membrane protein</topology>
    </subcellularLocation>
</comment>
<comment type="similarity">
    <text evidence="2 9">Belongs to the MIP/aquaporin (TC 1.A.8) family.</text>
</comment>
<dbReference type="InterPro" id="IPR023271">
    <property type="entry name" value="Aquaporin-like"/>
</dbReference>
<sequence length="340" mass="36500">MVYTPPNPYTHADPSSPTETTSVSKAFNDSQGSGHGQRSPQNPYEYSEPLPPVPANRLGRIRLAIREPAAEFIGVAILVMFGSGASCQAVTSTNPGVAPSQQGSYFSVALGWGLGLALGAWVSGGVSGGHINPAVTLAMATWRGFPWRKVPAYIFAQLMGGIFGAALVYANYYHAINVYEGGHYRTLSTAGFFGTYALDYVPNAAAFFDEFLGCFILMLVILAATDKRNSPPPGLLPLALFLTLFGLGVCFGMQTGFAVNPARDLGPRILTAIAGWGKQVFNYRNQYWLWAGVLAPILGAQVAAMLYDTFVYDSQDSRIDRAFMKVPSRPTDEKAAANMV</sequence>
<dbReference type="Gene3D" id="1.20.1080.10">
    <property type="entry name" value="Glycerol uptake facilitator protein"/>
    <property type="match status" value="1"/>
</dbReference>
<dbReference type="GO" id="GO:0015254">
    <property type="term" value="F:glycerol channel activity"/>
    <property type="evidence" value="ECO:0007669"/>
    <property type="project" value="TreeGrafter"/>
</dbReference>
<dbReference type="PANTHER" id="PTHR43829">
    <property type="entry name" value="AQUAPORIN OR AQUAGLYCEROPORIN RELATED"/>
    <property type="match status" value="1"/>
</dbReference>
<proteinExistence type="inferred from homology"/>
<dbReference type="EMBL" id="FUEG01000012">
    <property type="protein sequence ID" value="SJL10407.1"/>
    <property type="molecule type" value="Genomic_DNA"/>
</dbReference>
<evidence type="ECO:0000313" key="12">
    <source>
        <dbReference type="EMBL" id="SJL10407.1"/>
    </source>
</evidence>
<keyword evidence="6 11" id="KW-1133">Transmembrane helix</keyword>
<keyword evidence="3 9" id="KW-0813">Transport</keyword>
<keyword evidence="7 11" id="KW-0472">Membrane</keyword>
<evidence type="ECO:0000256" key="2">
    <source>
        <dbReference type="ARBA" id="ARBA00006175"/>
    </source>
</evidence>
<dbReference type="SUPFAM" id="SSF81338">
    <property type="entry name" value="Aquaporin-like"/>
    <property type="match status" value="1"/>
</dbReference>
<protein>
    <submittedName>
        <fullName evidence="12">Related to aquaglyceroporin</fullName>
    </submittedName>
</protein>
<evidence type="ECO:0000256" key="7">
    <source>
        <dbReference type="ARBA" id="ARBA00023136"/>
    </source>
</evidence>
<feature type="transmembrane region" description="Helical" evidence="11">
    <location>
        <begin position="204"/>
        <end position="223"/>
    </location>
</feature>
<feature type="transmembrane region" description="Helical" evidence="11">
    <location>
        <begin position="150"/>
        <end position="170"/>
    </location>
</feature>
<name>A0A284RNS0_ARMOS</name>
<evidence type="ECO:0000256" key="8">
    <source>
        <dbReference type="ARBA" id="ARBA00034651"/>
    </source>
</evidence>
<feature type="transmembrane region" description="Helical" evidence="11">
    <location>
        <begin position="69"/>
        <end position="91"/>
    </location>
</feature>
<dbReference type="STRING" id="47428.A0A284RNS0"/>
<dbReference type="PANTHER" id="PTHR43829:SF9">
    <property type="entry name" value="AQUAPORIN-9"/>
    <property type="match status" value="1"/>
</dbReference>
<feature type="transmembrane region" description="Helical" evidence="11">
    <location>
        <begin position="287"/>
        <end position="307"/>
    </location>
</feature>